<sequence length="270" mass="31791">MVVTNNDITQKNYKKLSIQVSLSGLSFCVFDLLQNNISVLKSVTFQENQVIEEQLWKTFSEFPILSERFDEIKIIHDNNLNTFVPQSLFDENYLGSYLQYNIKVFENDLFAFDSLKVQQINNVYVPYVNINNFLLDQFQTFDYLHVNSVLVDKILDNSKYIFEKQVFVHVQQKHFEMVVVQNGKLLFFNSFEPSTPEDFIYYILFSLEQLQLNPENCSVALLGTITEESDFYKIAYKYIRNCSIFKVSSIAEKYSITEKQAREHFILIHS</sequence>
<keyword evidence="2" id="KW-1185">Reference proteome</keyword>
<protein>
    <recommendedName>
        <fullName evidence="3">DUF3822 domain-containing protein</fullName>
    </recommendedName>
</protein>
<proteinExistence type="predicted"/>
<reference evidence="1 2" key="1">
    <citation type="submission" date="2016-11" db="EMBL/GenBank/DDBJ databases">
        <authorList>
            <person name="Jaros S."/>
            <person name="Januszkiewicz K."/>
            <person name="Wedrychowicz H."/>
        </authorList>
    </citation>
    <scope>NUCLEOTIDE SEQUENCE [LARGE SCALE GENOMIC DNA]</scope>
    <source>
        <strain evidence="1 2">DSM 22807</strain>
    </source>
</reference>
<dbReference type="AlphaFoldDB" id="A0A1M6I1I3"/>
<dbReference type="Gene3D" id="3.30.420.260">
    <property type="match status" value="1"/>
</dbReference>
<dbReference type="STRING" id="683124.SAMN05444337_1730"/>
<evidence type="ECO:0008006" key="3">
    <source>
        <dbReference type="Google" id="ProtNLM"/>
    </source>
</evidence>
<dbReference type="RefSeq" id="WP_072784003.1">
    <property type="nucleotide sequence ID" value="NZ_CP045292.1"/>
</dbReference>
<dbReference type="InterPro" id="IPR024213">
    <property type="entry name" value="DUF3822"/>
</dbReference>
<evidence type="ECO:0000313" key="2">
    <source>
        <dbReference type="Proteomes" id="UP000184232"/>
    </source>
</evidence>
<dbReference type="Pfam" id="PF12864">
    <property type="entry name" value="DUF3822"/>
    <property type="match status" value="1"/>
</dbReference>
<organism evidence="1 2">
    <name type="scientific">Flavobacterium haoranii</name>
    <dbReference type="NCBI Taxonomy" id="683124"/>
    <lineage>
        <taxon>Bacteria</taxon>
        <taxon>Pseudomonadati</taxon>
        <taxon>Bacteroidota</taxon>
        <taxon>Flavobacteriia</taxon>
        <taxon>Flavobacteriales</taxon>
        <taxon>Flavobacteriaceae</taxon>
        <taxon>Flavobacterium</taxon>
    </lineage>
</organism>
<evidence type="ECO:0000313" key="1">
    <source>
        <dbReference type="EMBL" id="SHJ28313.1"/>
    </source>
</evidence>
<dbReference type="CDD" id="cd24013">
    <property type="entry name" value="ASKHA_ATPase_BT3980-like"/>
    <property type="match status" value="1"/>
</dbReference>
<dbReference type="Proteomes" id="UP000184232">
    <property type="component" value="Unassembled WGS sequence"/>
</dbReference>
<name>A0A1M6I1I3_9FLAO</name>
<accession>A0A1M6I1I3</accession>
<dbReference type="Gene3D" id="3.30.420.250">
    <property type="match status" value="1"/>
</dbReference>
<dbReference type="EMBL" id="FQZH01000002">
    <property type="protein sequence ID" value="SHJ28313.1"/>
    <property type="molecule type" value="Genomic_DNA"/>
</dbReference>
<gene>
    <name evidence="1" type="ORF">SAMN05444337_1730</name>
</gene>
<dbReference type="OrthoDB" id="658622at2"/>